<dbReference type="AlphaFoldDB" id="A0A1B7TGP4"/>
<name>A0A1B7TGP4_9ASCO</name>
<dbReference type="InterPro" id="IPR047021">
    <property type="entry name" value="REXO1/3/4-like"/>
</dbReference>
<evidence type="ECO:0000256" key="7">
    <source>
        <dbReference type="ARBA" id="ARBA00023242"/>
    </source>
</evidence>
<evidence type="ECO:0000313" key="10">
    <source>
        <dbReference type="Proteomes" id="UP000092321"/>
    </source>
</evidence>
<reference evidence="10" key="1">
    <citation type="journal article" date="2016" name="Proc. Natl. Acad. Sci. U.S.A.">
        <title>Comparative genomics of biotechnologically important yeasts.</title>
        <authorList>
            <person name="Riley R."/>
            <person name="Haridas S."/>
            <person name="Wolfe K.H."/>
            <person name="Lopes M.R."/>
            <person name="Hittinger C.T."/>
            <person name="Goeker M."/>
            <person name="Salamov A.A."/>
            <person name="Wisecaver J.H."/>
            <person name="Long T.M."/>
            <person name="Calvey C.H."/>
            <person name="Aerts A.L."/>
            <person name="Barry K.W."/>
            <person name="Choi C."/>
            <person name="Clum A."/>
            <person name="Coughlan A.Y."/>
            <person name="Deshpande S."/>
            <person name="Douglass A.P."/>
            <person name="Hanson S.J."/>
            <person name="Klenk H.-P."/>
            <person name="LaButti K.M."/>
            <person name="Lapidus A."/>
            <person name="Lindquist E.A."/>
            <person name="Lipzen A.M."/>
            <person name="Meier-Kolthoff J.P."/>
            <person name="Ohm R.A."/>
            <person name="Otillar R.P."/>
            <person name="Pangilinan J.L."/>
            <person name="Peng Y."/>
            <person name="Rokas A."/>
            <person name="Rosa C.A."/>
            <person name="Scheuner C."/>
            <person name="Sibirny A.A."/>
            <person name="Slot J.C."/>
            <person name="Stielow J.B."/>
            <person name="Sun H."/>
            <person name="Kurtzman C.P."/>
            <person name="Blackwell M."/>
            <person name="Grigoriev I.V."/>
            <person name="Jeffries T.W."/>
        </authorList>
    </citation>
    <scope>NUCLEOTIDE SEQUENCE [LARGE SCALE GENOMIC DNA]</scope>
    <source>
        <strain evidence="10">NRRL Y-1626</strain>
    </source>
</reference>
<dbReference type="EMBL" id="LXPE01000006">
    <property type="protein sequence ID" value="OBA27901.1"/>
    <property type="molecule type" value="Genomic_DNA"/>
</dbReference>
<keyword evidence="3" id="KW-0698">rRNA processing</keyword>
<comment type="subcellular location">
    <subcellularLocation>
        <location evidence="1">Nucleus</location>
    </subcellularLocation>
</comment>
<dbReference type="GO" id="GO:0006364">
    <property type="term" value="P:rRNA processing"/>
    <property type="evidence" value="ECO:0007669"/>
    <property type="project" value="UniProtKB-KW"/>
</dbReference>
<dbReference type="InterPro" id="IPR036397">
    <property type="entry name" value="RNaseH_sf"/>
</dbReference>
<dbReference type="PANTHER" id="PTHR12801">
    <property type="entry name" value="RNA EXONUCLEASE REXO1 / RECO3 FAMILY MEMBER-RELATED"/>
    <property type="match status" value="1"/>
</dbReference>
<feature type="domain" description="Exonuclease" evidence="8">
    <location>
        <begin position="325"/>
        <end position="485"/>
    </location>
</feature>
<dbReference type="Pfam" id="PF00929">
    <property type="entry name" value="RNase_T"/>
    <property type="match status" value="1"/>
</dbReference>
<dbReference type="FunFam" id="3.30.420.10:FF:000019">
    <property type="entry name" value="RNA exonuclease NEF-sp"/>
    <property type="match status" value="1"/>
</dbReference>
<dbReference type="GO" id="GO:0005634">
    <property type="term" value="C:nucleus"/>
    <property type="evidence" value="ECO:0007669"/>
    <property type="project" value="UniProtKB-SubCell"/>
</dbReference>
<dbReference type="GO" id="GO:0004527">
    <property type="term" value="F:exonuclease activity"/>
    <property type="evidence" value="ECO:0007669"/>
    <property type="project" value="UniProtKB-KW"/>
</dbReference>
<protein>
    <recommendedName>
        <fullName evidence="8">Exonuclease domain-containing protein</fullName>
    </recommendedName>
</protein>
<sequence>MPPGSHSIDNLITDTSNRYGDLKNDSFKKLSESSDLNIGLAVGKRRRRSSNYQDIVNKNGIFSSASSTTTITIHPETKKVKLTSNTPEDIEAVIEYEEHFADSLDASSTTTTTASTKKLKRKHLKPPKIVLDPNYSKSLTIKDIRDLVIYSLDKNEKNRPVWCKVENRMNIEKVIVLQIPGVQPKDLRYKGTALKSFEELLNDKNKILKTSETFFDNDNTLTLSSKAPGNASFVFSAYSAFTNVPLTKQKQANLMKKLSKKTATLKDMLLDLDDMIELQYPIHPAIAGNSSELAARINDLNMQLPENNFWVQTYAKNDFKNYIPIAYALDCEMCLTQNGHELTRISVVNFDGVLIYDKLVRPKNEIIDYLTRFSGITEEMMQNADHSLEQVQEDLLNLFDSRDILIGHSLQSDFKVIKIRHPNIIDTAHIYEHVKGPPFKPALKKLSSVFLGKEIQNDDIAGHDPSIDARTCVELVTLKLIKGLQIGLNLNSETIFKKLEDSSNVRSLIFNKFGPDESFADLNKESNLKCISFKDDSDIIEKILKNLDDCSLFVGKLNSLESARYFTNKSTGSAGNSLKEEQAVKNLNSILKKLTDNISKNTMIVLFSGSGDSRLYKKITAETNAIHIPEKRRLETLRRRDELKQAVEQARDSIVTIYIKK</sequence>
<keyword evidence="7" id="KW-0539">Nucleus</keyword>
<evidence type="ECO:0000256" key="1">
    <source>
        <dbReference type="ARBA" id="ARBA00004123"/>
    </source>
</evidence>
<evidence type="ECO:0000256" key="2">
    <source>
        <dbReference type="ARBA" id="ARBA00006357"/>
    </source>
</evidence>
<dbReference type="InterPro" id="IPR013520">
    <property type="entry name" value="Ribonucl_H"/>
</dbReference>
<dbReference type="Proteomes" id="UP000092321">
    <property type="component" value="Unassembled WGS sequence"/>
</dbReference>
<accession>A0A1B7TGP4</accession>
<evidence type="ECO:0000256" key="4">
    <source>
        <dbReference type="ARBA" id="ARBA00022722"/>
    </source>
</evidence>
<dbReference type="OrthoDB" id="206335at2759"/>
<keyword evidence="4" id="KW-0540">Nuclease</keyword>
<dbReference type="SUPFAM" id="SSF53098">
    <property type="entry name" value="Ribonuclease H-like"/>
    <property type="match status" value="1"/>
</dbReference>
<evidence type="ECO:0000313" key="9">
    <source>
        <dbReference type="EMBL" id="OBA27901.1"/>
    </source>
</evidence>
<keyword evidence="10" id="KW-1185">Reference proteome</keyword>
<dbReference type="CDD" id="cd06145">
    <property type="entry name" value="REX1_like"/>
    <property type="match status" value="1"/>
</dbReference>
<dbReference type="PANTHER" id="PTHR12801:SF115">
    <property type="entry name" value="FI18136P1-RELATED"/>
    <property type="match status" value="1"/>
</dbReference>
<dbReference type="InterPro" id="IPR034922">
    <property type="entry name" value="REX1-like_exo"/>
</dbReference>
<keyword evidence="5" id="KW-0378">Hydrolase</keyword>
<gene>
    <name evidence="9" type="ORF">HANVADRAFT_22667</name>
</gene>
<proteinExistence type="inferred from homology"/>
<comment type="similarity">
    <text evidence="2">Belongs to the REXO1/REXO3 family.</text>
</comment>
<evidence type="ECO:0000259" key="8">
    <source>
        <dbReference type="SMART" id="SM00479"/>
    </source>
</evidence>
<comment type="caution">
    <text evidence="9">The sequence shown here is derived from an EMBL/GenBank/DDBJ whole genome shotgun (WGS) entry which is preliminary data.</text>
</comment>
<keyword evidence="6" id="KW-0269">Exonuclease</keyword>
<dbReference type="InterPro" id="IPR012337">
    <property type="entry name" value="RNaseH-like_sf"/>
</dbReference>
<dbReference type="Gene3D" id="3.30.420.10">
    <property type="entry name" value="Ribonuclease H-like superfamily/Ribonuclease H"/>
    <property type="match status" value="1"/>
</dbReference>
<evidence type="ECO:0000256" key="3">
    <source>
        <dbReference type="ARBA" id="ARBA00022552"/>
    </source>
</evidence>
<evidence type="ECO:0000256" key="6">
    <source>
        <dbReference type="ARBA" id="ARBA00022839"/>
    </source>
</evidence>
<evidence type="ECO:0000256" key="5">
    <source>
        <dbReference type="ARBA" id="ARBA00022801"/>
    </source>
</evidence>
<dbReference type="SMART" id="SM00479">
    <property type="entry name" value="EXOIII"/>
    <property type="match status" value="1"/>
</dbReference>
<organism evidence="9 10">
    <name type="scientific">Hanseniaspora valbyensis NRRL Y-1626</name>
    <dbReference type="NCBI Taxonomy" id="766949"/>
    <lineage>
        <taxon>Eukaryota</taxon>
        <taxon>Fungi</taxon>
        <taxon>Dikarya</taxon>
        <taxon>Ascomycota</taxon>
        <taxon>Saccharomycotina</taxon>
        <taxon>Saccharomycetes</taxon>
        <taxon>Saccharomycodales</taxon>
        <taxon>Saccharomycodaceae</taxon>
        <taxon>Hanseniaspora</taxon>
    </lineage>
</organism>
<dbReference type="GO" id="GO:0003676">
    <property type="term" value="F:nucleic acid binding"/>
    <property type="evidence" value="ECO:0007669"/>
    <property type="project" value="InterPro"/>
</dbReference>